<evidence type="ECO:0000313" key="1">
    <source>
        <dbReference type="EMBL" id="GHH69656.1"/>
    </source>
</evidence>
<keyword evidence="2" id="KW-1185">Reference proteome</keyword>
<reference evidence="1" key="1">
    <citation type="journal article" date="2014" name="Int. J. Syst. Evol. Microbiol.">
        <title>Complete genome sequence of Corynebacterium casei LMG S-19264T (=DSM 44701T), isolated from a smear-ripened cheese.</title>
        <authorList>
            <consortium name="US DOE Joint Genome Institute (JGI-PGF)"/>
            <person name="Walter F."/>
            <person name="Albersmeier A."/>
            <person name="Kalinowski J."/>
            <person name="Ruckert C."/>
        </authorList>
    </citation>
    <scope>NUCLEOTIDE SEQUENCE</scope>
    <source>
        <strain evidence="1">JCM 4646</strain>
    </source>
</reference>
<dbReference type="AlphaFoldDB" id="A0A919KRQ7"/>
<proteinExistence type="predicted"/>
<protein>
    <submittedName>
        <fullName evidence="1">Uncharacterized protein</fullName>
    </submittedName>
</protein>
<sequence length="98" mass="10140">MQVQAAFPPNGGTLELVEENPVTGGEHVALGVCLLRRWPLPGEAHDRTCSPALRIRPARTAAARARRVAWRRVRVGALVAGQDAGVAVPGKAGGAGDG</sequence>
<dbReference type="EMBL" id="BNBO01000012">
    <property type="protein sequence ID" value="GHH69656.1"/>
    <property type="molecule type" value="Genomic_DNA"/>
</dbReference>
<reference evidence="1" key="2">
    <citation type="submission" date="2020-09" db="EMBL/GenBank/DDBJ databases">
        <authorList>
            <person name="Sun Q."/>
            <person name="Ohkuma M."/>
        </authorList>
    </citation>
    <scope>NUCLEOTIDE SEQUENCE</scope>
    <source>
        <strain evidence="1">JCM 4646</strain>
    </source>
</reference>
<accession>A0A919KRQ7</accession>
<evidence type="ECO:0000313" key="2">
    <source>
        <dbReference type="Proteomes" id="UP000617734"/>
    </source>
</evidence>
<dbReference type="Proteomes" id="UP000617734">
    <property type="component" value="Unassembled WGS sequence"/>
</dbReference>
<comment type="caution">
    <text evidence="1">The sequence shown here is derived from an EMBL/GenBank/DDBJ whole genome shotgun (WGS) entry which is preliminary data.</text>
</comment>
<gene>
    <name evidence="1" type="ORF">GCM10018781_28480</name>
</gene>
<organism evidence="1 2">
    <name type="scientific">Kitasatospora indigofera</name>
    <dbReference type="NCBI Taxonomy" id="67307"/>
    <lineage>
        <taxon>Bacteria</taxon>
        <taxon>Bacillati</taxon>
        <taxon>Actinomycetota</taxon>
        <taxon>Actinomycetes</taxon>
        <taxon>Kitasatosporales</taxon>
        <taxon>Streptomycetaceae</taxon>
        <taxon>Kitasatospora</taxon>
    </lineage>
</organism>
<name>A0A919KRQ7_9ACTN</name>